<sequence>MSYPNNYYQPYGPSPYFWAQQPGVVGQQGGGTPDNVQQQENRKVEDLQHEIASLRDSVRTLTERIGQPMDFPMRTFGLRGRGRGTYRGRATWYRPYNRSIGSPYGRDPGNVERNDPVPNSTTAGSSRGRISNPSDLTLAGSVHANVPHSSVRRPVQTQPPPPYTNPPSNHFPANPTAPLSNTMQIPPLDSAREMRGTTVERTYNSPEEVPAEDPIYPTRNEALLAASLFHYGPGMEENFPDEYDFCVVSGALTGPPELVERLRNGVTPVVPSINFEDSSDEIDDESVVNRAEVMIESASKGGNFEALWKLCFEVFEAQRKQHLEHVLGILPKDTSILAKLAAVIQLYSETQLTWATKPIIEEVSIATNNNPWGALKIPRLTQPQLDEPVELHALYFLVHATPKNFPGITWTRSGHVDLVTVRTYLMLKLILCDTFKKENPTSQKTRRARQSFTGHFIHLSIIPYMYSQVLQQTEVVVNATFSVKLLESNFADIREVANHLANCGESVEAMGSAMYYSLQYVVDQMALLPIGLEKWLQYCDWVKCGIARLQFAQPPESDNRFWELPPAYIMEDILEERRRQFTLAKKKGIELQPLPEYWKFGHRNGLNSLLTATVSSVTVGMASLSVE</sequence>
<keyword evidence="4" id="KW-1185">Reference proteome</keyword>
<comment type="caution">
    <text evidence="3">The sequence shown here is derived from an EMBL/GenBank/DDBJ whole genome shotgun (WGS) entry which is preliminary data.</text>
</comment>
<name>A0ABQ8PZ31_9AGAR</name>
<feature type="compositionally biased region" description="Polar residues" evidence="2">
    <location>
        <begin position="117"/>
        <end position="135"/>
    </location>
</feature>
<protein>
    <submittedName>
        <fullName evidence="3">Uncharacterized protein</fullName>
    </submittedName>
</protein>
<reference evidence="3" key="1">
    <citation type="submission" date="2022-08" db="EMBL/GenBank/DDBJ databases">
        <authorList>
            <consortium name="DOE Joint Genome Institute"/>
            <person name="Min B."/>
            <person name="Riley R."/>
            <person name="Sierra-Patev S."/>
            <person name="Naranjo-Ortiz M."/>
            <person name="Looney B."/>
            <person name="Konkel Z."/>
            <person name="Slot J.C."/>
            <person name="Sakamoto Y."/>
            <person name="Steenwyk J.L."/>
            <person name="Rokas A."/>
            <person name="Carro J."/>
            <person name="Camarero S."/>
            <person name="Ferreira P."/>
            <person name="Molpeceres G."/>
            <person name="Ruiz-Duenas F.J."/>
            <person name="Serrano A."/>
            <person name="Henrissat B."/>
            <person name="Drula E."/>
            <person name="Hughes K.W."/>
            <person name="Mata J.L."/>
            <person name="Ishikawa N.K."/>
            <person name="Vargas-Isla R."/>
            <person name="Ushijima S."/>
            <person name="Smith C.A."/>
            <person name="Ahrendt S."/>
            <person name="Andreopoulos W."/>
            <person name="He G."/>
            <person name="Labutti K."/>
            <person name="Lipzen A."/>
            <person name="Ng V."/>
            <person name="Sandor L."/>
            <person name="Barry K."/>
            <person name="Martinez A.T."/>
            <person name="Xiao Y."/>
            <person name="Gibbons J.G."/>
            <person name="Terashima K."/>
            <person name="Hibbett D.S."/>
            <person name="Grigoriev I.V."/>
        </authorList>
    </citation>
    <scope>NUCLEOTIDE SEQUENCE</scope>
    <source>
        <strain evidence="3">TFB10827</strain>
    </source>
</reference>
<dbReference type="Proteomes" id="UP001163828">
    <property type="component" value="Unassembled WGS sequence"/>
</dbReference>
<accession>A0ABQ8PZ31</accession>
<keyword evidence="1" id="KW-0175">Coiled coil</keyword>
<proteinExistence type="predicted"/>
<evidence type="ECO:0000313" key="3">
    <source>
        <dbReference type="EMBL" id="KAJ3991738.1"/>
    </source>
</evidence>
<feature type="coiled-coil region" evidence="1">
    <location>
        <begin position="37"/>
        <end position="64"/>
    </location>
</feature>
<feature type="region of interest" description="Disordered" evidence="2">
    <location>
        <begin position="100"/>
        <end position="176"/>
    </location>
</feature>
<evidence type="ECO:0000256" key="2">
    <source>
        <dbReference type="SAM" id="MobiDB-lite"/>
    </source>
</evidence>
<dbReference type="EMBL" id="MU790961">
    <property type="protein sequence ID" value="KAJ3991738.1"/>
    <property type="molecule type" value="Genomic_DNA"/>
</dbReference>
<organism evidence="3 4">
    <name type="scientific">Lentinula boryana</name>
    <dbReference type="NCBI Taxonomy" id="40481"/>
    <lineage>
        <taxon>Eukaryota</taxon>
        <taxon>Fungi</taxon>
        <taxon>Dikarya</taxon>
        <taxon>Basidiomycota</taxon>
        <taxon>Agaricomycotina</taxon>
        <taxon>Agaricomycetes</taxon>
        <taxon>Agaricomycetidae</taxon>
        <taxon>Agaricales</taxon>
        <taxon>Marasmiineae</taxon>
        <taxon>Omphalotaceae</taxon>
        <taxon>Lentinula</taxon>
    </lineage>
</organism>
<evidence type="ECO:0000256" key="1">
    <source>
        <dbReference type="SAM" id="Coils"/>
    </source>
</evidence>
<gene>
    <name evidence="3" type="ORF">F5050DRAFT_1715848</name>
</gene>
<evidence type="ECO:0000313" key="4">
    <source>
        <dbReference type="Proteomes" id="UP001163828"/>
    </source>
</evidence>